<dbReference type="OrthoDB" id="1778624at2"/>
<dbReference type="InterPro" id="IPR003500">
    <property type="entry name" value="RpiB_LacA_LacB"/>
</dbReference>
<dbReference type="EMBL" id="SKFH01000039">
    <property type="protein sequence ID" value="TCZ67075.1"/>
    <property type="molecule type" value="Genomic_DNA"/>
</dbReference>
<accession>A0A4R4DVA3</accession>
<feature type="binding site" evidence="4">
    <location>
        <position position="145"/>
    </location>
    <ligand>
        <name>D-ribulose 5-phosphate</name>
        <dbReference type="ChEBI" id="CHEBI:58121"/>
    </ligand>
</feature>
<dbReference type="Pfam" id="PF02502">
    <property type="entry name" value="LacAB_rpiB"/>
    <property type="match status" value="1"/>
</dbReference>
<dbReference type="NCBIfam" id="TIGR00689">
    <property type="entry name" value="rpiB_lacA_lacB"/>
    <property type="match status" value="1"/>
</dbReference>
<dbReference type="AlphaFoldDB" id="A0A4R4DVA3"/>
<dbReference type="NCBIfam" id="TIGR01120">
    <property type="entry name" value="rpiB"/>
    <property type="match status" value="1"/>
</dbReference>
<feature type="binding site" evidence="4">
    <location>
        <begin position="75"/>
        <end position="79"/>
    </location>
    <ligand>
        <name>D-ribulose 5-phosphate</name>
        <dbReference type="ChEBI" id="CHEBI:58121"/>
    </ligand>
</feature>
<dbReference type="InterPro" id="IPR004785">
    <property type="entry name" value="RpiB"/>
</dbReference>
<keyword evidence="2 5" id="KW-0413">Isomerase</keyword>
<evidence type="ECO:0000313" key="5">
    <source>
        <dbReference type="EMBL" id="TCZ67075.1"/>
    </source>
</evidence>
<comment type="similarity">
    <text evidence="1">Belongs to the LacAB/RpiB family.</text>
</comment>
<dbReference type="PIRSF" id="PIRSF005384">
    <property type="entry name" value="RpiB_LacA_B"/>
    <property type="match status" value="1"/>
</dbReference>
<evidence type="ECO:0000256" key="3">
    <source>
        <dbReference type="PIRSR" id="PIRSR005384-1"/>
    </source>
</evidence>
<feature type="active site" description="Proton donor" evidence="3">
    <location>
        <position position="107"/>
    </location>
</feature>
<gene>
    <name evidence="5" type="primary">rpiB</name>
    <name evidence="5" type="ORF">E0486_16180</name>
</gene>
<organism evidence="5 6">
    <name type="scientific">Flaviaesturariibacter aridisoli</name>
    <dbReference type="NCBI Taxonomy" id="2545761"/>
    <lineage>
        <taxon>Bacteria</taxon>
        <taxon>Pseudomonadati</taxon>
        <taxon>Bacteroidota</taxon>
        <taxon>Chitinophagia</taxon>
        <taxon>Chitinophagales</taxon>
        <taxon>Chitinophagaceae</taxon>
        <taxon>Flaviaestuariibacter</taxon>
    </lineage>
</organism>
<dbReference type="GO" id="GO:0019316">
    <property type="term" value="P:D-allose catabolic process"/>
    <property type="evidence" value="ECO:0007669"/>
    <property type="project" value="TreeGrafter"/>
</dbReference>
<feature type="binding site" evidence="4">
    <location>
        <position position="108"/>
    </location>
    <ligand>
        <name>D-ribulose 5-phosphate</name>
        <dbReference type="ChEBI" id="CHEBI:58121"/>
    </ligand>
</feature>
<dbReference type="GO" id="GO:0004751">
    <property type="term" value="F:ribose-5-phosphate isomerase activity"/>
    <property type="evidence" value="ECO:0007669"/>
    <property type="project" value="UniProtKB-EC"/>
</dbReference>
<dbReference type="Gene3D" id="3.40.1400.10">
    <property type="entry name" value="Sugar-phosphate isomerase, RpiB/LacA/LacB"/>
    <property type="match status" value="1"/>
</dbReference>
<sequence>MHAPLFDLSKPIAIGADHAGFEYKQQLVQWLRDKGLQVTDFGTDSPDSVDYPDFAHPVASAVESGEAAAGILVCGSANGVAITANKHAGIRAAIAWEDQLASLARQHNAANIICIPSRFVTLETAKHIAGLFLETPFEGGRHENRVNKIAC</sequence>
<feature type="binding site" evidence="4">
    <location>
        <begin position="17"/>
        <end position="18"/>
    </location>
    <ligand>
        <name>D-ribulose 5-phosphate</name>
        <dbReference type="ChEBI" id="CHEBI:58121"/>
    </ligand>
</feature>
<dbReference type="RefSeq" id="WP_131853673.1">
    <property type="nucleotide sequence ID" value="NZ_SKFH01000039.1"/>
</dbReference>
<dbReference type="InterPro" id="IPR036569">
    <property type="entry name" value="RpiB_LacA_LacB_sf"/>
</dbReference>
<keyword evidence="6" id="KW-1185">Reference proteome</keyword>
<comment type="caution">
    <text evidence="5">The sequence shown here is derived from an EMBL/GenBank/DDBJ whole genome shotgun (WGS) entry which is preliminary data.</text>
</comment>
<evidence type="ECO:0000256" key="1">
    <source>
        <dbReference type="ARBA" id="ARBA00008754"/>
    </source>
</evidence>
<dbReference type="PANTHER" id="PTHR30345">
    <property type="entry name" value="RIBOSE-5-PHOSPHATE ISOMERASE B"/>
    <property type="match status" value="1"/>
</dbReference>
<evidence type="ECO:0000256" key="4">
    <source>
        <dbReference type="PIRSR" id="PIRSR005384-2"/>
    </source>
</evidence>
<dbReference type="Proteomes" id="UP000295164">
    <property type="component" value="Unassembled WGS sequence"/>
</dbReference>
<proteinExistence type="inferred from homology"/>
<dbReference type="PANTHER" id="PTHR30345:SF0">
    <property type="entry name" value="DNA DAMAGE-REPAIR_TOLERATION PROTEIN DRT102"/>
    <property type="match status" value="1"/>
</dbReference>
<protein>
    <submittedName>
        <fullName evidence="5">Ribose 5-phosphate isomerase B</fullName>
        <ecNumber evidence="5">5.3.1.6</ecNumber>
    </submittedName>
</protein>
<feature type="binding site" evidence="4">
    <location>
        <position position="141"/>
    </location>
    <ligand>
        <name>D-ribulose 5-phosphate</name>
        <dbReference type="ChEBI" id="CHEBI:58121"/>
    </ligand>
</feature>
<feature type="binding site" evidence="4">
    <location>
        <position position="118"/>
    </location>
    <ligand>
        <name>D-ribulose 5-phosphate</name>
        <dbReference type="ChEBI" id="CHEBI:58121"/>
    </ligand>
</feature>
<evidence type="ECO:0000313" key="6">
    <source>
        <dbReference type="Proteomes" id="UP000295164"/>
    </source>
</evidence>
<dbReference type="GO" id="GO:0009052">
    <property type="term" value="P:pentose-phosphate shunt, non-oxidative branch"/>
    <property type="evidence" value="ECO:0007669"/>
    <property type="project" value="TreeGrafter"/>
</dbReference>
<name>A0A4R4DVA3_9BACT</name>
<evidence type="ECO:0000256" key="2">
    <source>
        <dbReference type="ARBA" id="ARBA00023235"/>
    </source>
</evidence>
<reference evidence="5 6" key="1">
    <citation type="submission" date="2019-03" db="EMBL/GenBank/DDBJ databases">
        <authorList>
            <person name="Kim M.K.M."/>
        </authorList>
    </citation>
    <scope>NUCLEOTIDE SEQUENCE [LARGE SCALE GENOMIC DNA]</scope>
    <source>
        <strain evidence="5 6">17J68-15</strain>
    </source>
</reference>
<dbReference type="EC" id="5.3.1.6" evidence="5"/>
<dbReference type="NCBIfam" id="NF004051">
    <property type="entry name" value="PRK05571.1"/>
    <property type="match status" value="1"/>
</dbReference>
<dbReference type="SUPFAM" id="SSF89623">
    <property type="entry name" value="Ribose/Galactose isomerase RpiB/AlsB"/>
    <property type="match status" value="1"/>
</dbReference>
<feature type="active site" description="Proton acceptor" evidence="3">
    <location>
        <position position="74"/>
    </location>
</feature>